<dbReference type="Proteomes" id="UP000244336">
    <property type="component" value="Chromosome 2"/>
</dbReference>
<dbReference type="AlphaFoldDB" id="A0A2T7ER09"/>
<gene>
    <name evidence="2" type="ORF">GQ55_2G213400</name>
</gene>
<evidence type="ECO:0000313" key="2">
    <source>
        <dbReference type="EMBL" id="PUZ70266.1"/>
    </source>
</evidence>
<name>A0A2T7ER09_9POAL</name>
<evidence type="ECO:0000256" key="1">
    <source>
        <dbReference type="SAM" id="MobiDB-lite"/>
    </source>
</evidence>
<reference evidence="2 3" key="1">
    <citation type="submission" date="2018-04" db="EMBL/GenBank/DDBJ databases">
        <title>WGS assembly of Panicum hallii var. hallii HAL2.</title>
        <authorList>
            <person name="Lovell J."/>
            <person name="Jenkins J."/>
            <person name="Lowry D."/>
            <person name="Mamidi S."/>
            <person name="Sreedasyam A."/>
            <person name="Weng X."/>
            <person name="Barry K."/>
            <person name="Bonette J."/>
            <person name="Campitelli B."/>
            <person name="Daum C."/>
            <person name="Gordon S."/>
            <person name="Gould B."/>
            <person name="Lipzen A."/>
            <person name="MacQueen A."/>
            <person name="Palacio-Mejia J."/>
            <person name="Plott C."/>
            <person name="Shakirov E."/>
            <person name="Shu S."/>
            <person name="Yoshinaga Y."/>
            <person name="Zane M."/>
            <person name="Rokhsar D."/>
            <person name="Grimwood J."/>
            <person name="Schmutz J."/>
            <person name="Juenger T."/>
        </authorList>
    </citation>
    <scope>NUCLEOTIDE SEQUENCE [LARGE SCALE GENOMIC DNA]</scope>
    <source>
        <strain evidence="3">cv. HAL2</strain>
    </source>
</reference>
<sequence>MDCAISRASGSGSGSRRRSAGVFRAGSATATESGGHGIWGGGCGGWKGIGRSRRGETTVVFFSSFWTVGPSYVKEGLLHFFLSNKS</sequence>
<feature type="compositionally biased region" description="Low complexity" evidence="1">
    <location>
        <begin position="1"/>
        <end position="10"/>
    </location>
</feature>
<accession>A0A2T7ER09</accession>
<proteinExistence type="predicted"/>
<protein>
    <submittedName>
        <fullName evidence="2">Uncharacterized protein</fullName>
    </submittedName>
</protein>
<evidence type="ECO:0000313" key="3">
    <source>
        <dbReference type="Proteomes" id="UP000244336"/>
    </source>
</evidence>
<dbReference type="EMBL" id="CM009750">
    <property type="protein sequence ID" value="PUZ70266.1"/>
    <property type="molecule type" value="Genomic_DNA"/>
</dbReference>
<feature type="region of interest" description="Disordered" evidence="1">
    <location>
        <begin position="1"/>
        <end position="41"/>
    </location>
</feature>
<keyword evidence="3" id="KW-1185">Reference proteome</keyword>
<dbReference type="Gramene" id="PUZ70266">
    <property type="protein sequence ID" value="PUZ70266"/>
    <property type="gene ID" value="GQ55_2G213400"/>
</dbReference>
<organism evidence="2 3">
    <name type="scientific">Panicum hallii var. hallii</name>
    <dbReference type="NCBI Taxonomy" id="1504633"/>
    <lineage>
        <taxon>Eukaryota</taxon>
        <taxon>Viridiplantae</taxon>
        <taxon>Streptophyta</taxon>
        <taxon>Embryophyta</taxon>
        <taxon>Tracheophyta</taxon>
        <taxon>Spermatophyta</taxon>
        <taxon>Magnoliopsida</taxon>
        <taxon>Liliopsida</taxon>
        <taxon>Poales</taxon>
        <taxon>Poaceae</taxon>
        <taxon>PACMAD clade</taxon>
        <taxon>Panicoideae</taxon>
        <taxon>Panicodae</taxon>
        <taxon>Paniceae</taxon>
        <taxon>Panicinae</taxon>
        <taxon>Panicum</taxon>
        <taxon>Panicum sect. Panicum</taxon>
    </lineage>
</organism>